<proteinExistence type="predicted"/>
<evidence type="ECO:0000313" key="1">
    <source>
        <dbReference type="EMBL" id="QJA72367.1"/>
    </source>
</evidence>
<gene>
    <name evidence="1" type="ORF">MM415A02779_0004</name>
</gene>
<dbReference type="EMBL" id="MT141946">
    <property type="protein sequence ID" value="QJA72367.1"/>
    <property type="molecule type" value="Genomic_DNA"/>
</dbReference>
<accession>A0A6M3JUK2</accession>
<protein>
    <submittedName>
        <fullName evidence="1">Uncharacterized protein</fullName>
    </submittedName>
</protein>
<name>A0A6M3JUK2_9ZZZZ</name>
<dbReference type="AlphaFoldDB" id="A0A6M3JUK2"/>
<reference evidence="1" key="1">
    <citation type="submission" date="2020-03" db="EMBL/GenBank/DDBJ databases">
        <title>The deep terrestrial virosphere.</title>
        <authorList>
            <person name="Holmfeldt K."/>
            <person name="Nilsson E."/>
            <person name="Simone D."/>
            <person name="Lopez-Fernandez M."/>
            <person name="Wu X."/>
            <person name="de Brujin I."/>
            <person name="Lundin D."/>
            <person name="Andersson A."/>
            <person name="Bertilsson S."/>
            <person name="Dopson M."/>
        </authorList>
    </citation>
    <scope>NUCLEOTIDE SEQUENCE</scope>
    <source>
        <strain evidence="1">MM415A02779</strain>
    </source>
</reference>
<sequence length="145" mass="16849">MIKRAIYKMGETNLQTMVDSQGRCSFTGWDNPTGEEYTVEEYLDKLGPGYVCIPFVEACRLVDAAMEVKYIQPWQEITEEKWSYWLEVLPPMRWETVNGVNFFQVSEITCGDITQTCARYKGRYFGAMRHVSDDYGKLAEEVKKL</sequence>
<organism evidence="1">
    <name type="scientific">viral metagenome</name>
    <dbReference type="NCBI Taxonomy" id="1070528"/>
    <lineage>
        <taxon>unclassified sequences</taxon>
        <taxon>metagenomes</taxon>
        <taxon>organismal metagenomes</taxon>
    </lineage>
</organism>